<dbReference type="GO" id="GO:0008311">
    <property type="term" value="F:double-stranded DNA 3'-5' DNA exonuclease activity"/>
    <property type="evidence" value="ECO:0007669"/>
    <property type="project" value="TreeGrafter"/>
</dbReference>
<protein>
    <submittedName>
        <fullName evidence="10">Endonuclease/exonuclease/phosphatase</fullName>
    </submittedName>
</protein>
<dbReference type="SUPFAM" id="SSF56219">
    <property type="entry name" value="DNase I-like"/>
    <property type="match status" value="1"/>
</dbReference>
<reference evidence="11" key="1">
    <citation type="journal article" date="2018" name="Nat. Microbiol.">
        <title>Leveraging single-cell genomics to expand the fungal tree of life.</title>
        <authorList>
            <person name="Ahrendt S.R."/>
            <person name="Quandt C.A."/>
            <person name="Ciobanu D."/>
            <person name="Clum A."/>
            <person name="Salamov A."/>
            <person name="Andreopoulos B."/>
            <person name="Cheng J.F."/>
            <person name="Woyke T."/>
            <person name="Pelin A."/>
            <person name="Henrissat B."/>
            <person name="Reynolds N.K."/>
            <person name="Benny G.L."/>
            <person name="Smith M.E."/>
            <person name="James T.Y."/>
            <person name="Grigoriev I.V."/>
        </authorList>
    </citation>
    <scope>NUCLEOTIDE SEQUENCE [LARGE SCALE GENOMIC DNA]</scope>
    <source>
        <strain evidence="11">Benny S71-1</strain>
    </source>
</reference>
<dbReference type="NCBIfam" id="TIGR00633">
    <property type="entry name" value="xth"/>
    <property type="match status" value="1"/>
</dbReference>
<dbReference type="GO" id="GO:0006284">
    <property type="term" value="P:base-excision repair"/>
    <property type="evidence" value="ECO:0007669"/>
    <property type="project" value="TreeGrafter"/>
</dbReference>
<dbReference type="EMBL" id="KZ990766">
    <property type="protein sequence ID" value="RKP23689.1"/>
    <property type="molecule type" value="Genomic_DNA"/>
</dbReference>
<comment type="similarity">
    <text evidence="1 8">Belongs to the DNA repair enzymes AP/ExoA family.</text>
</comment>
<evidence type="ECO:0000313" key="11">
    <source>
        <dbReference type="Proteomes" id="UP000278143"/>
    </source>
</evidence>
<feature type="site" description="Interaction with DNA substrate" evidence="7">
    <location>
        <position position="277"/>
    </location>
</feature>
<dbReference type="PROSITE" id="PS00726">
    <property type="entry name" value="AP_NUCLEASE_F1_1"/>
    <property type="match status" value="1"/>
</dbReference>
<dbReference type="InterPro" id="IPR005135">
    <property type="entry name" value="Endo/exonuclease/phosphatase"/>
</dbReference>
<dbReference type="GO" id="GO:0003677">
    <property type="term" value="F:DNA binding"/>
    <property type="evidence" value="ECO:0007669"/>
    <property type="project" value="InterPro"/>
</dbReference>
<keyword evidence="2 6" id="KW-0479">Metal-binding</keyword>
<feature type="non-terminal residue" evidence="10">
    <location>
        <position position="285"/>
    </location>
</feature>
<keyword evidence="4 6" id="KW-0460">Magnesium</keyword>
<feature type="site" description="Transition state stabilizer" evidence="7">
    <location>
        <position position="176"/>
    </location>
</feature>
<dbReference type="InterPro" id="IPR004808">
    <property type="entry name" value="AP_endonuc_1"/>
</dbReference>
<keyword evidence="3" id="KW-0378">Hydrolase</keyword>
<dbReference type="OrthoDB" id="498125at2759"/>
<evidence type="ECO:0000256" key="3">
    <source>
        <dbReference type="ARBA" id="ARBA00022801"/>
    </source>
</evidence>
<feature type="binding site" evidence="6">
    <location>
        <position position="176"/>
    </location>
    <ligand>
        <name>Mg(2+)</name>
        <dbReference type="ChEBI" id="CHEBI:18420"/>
        <label>1</label>
    </ligand>
</feature>
<proteinExistence type="inferred from homology"/>
<name>A0A4V1J136_9FUNG</name>
<organism evidence="10 11">
    <name type="scientific">Syncephalis pseudoplumigaleata</name>
    <dbReference type="NCBI Taxonomy" id="1712513"/>
    <lineage>
        <taxon>Eukaryota</taxon>
        <taxon>Fungi</taxon>
        <taxon>Fungi incertae sedis</taxon>
        <taxon>Zoopagomycota</taxon>
        <taxon>Zoopagomycotina</taxon>
        <taxon>Zoopagomycetes</taxon>
        <taxon>Zoopagales</taxon>
        <taxon>Piptocephalidaceae</taxon>
        <taxon>Syncephalis</taxon>
    </lineage>
</organism>
<dbReference type="PROSITE" id="PS51435">
    <property type="entry name" value="AP_NUCLEASE_F1_4"/>
    <property type="match status" value="1"/>
</dbReference>
<feature type="binding site" evidence="6">
    <location>
        <position position="56"/>
    </location>
    <ligand>
        <name>Mg(2+)</name>
        <dbReference type="ChEBI" id="CHEBI:18420"/>
        <label>1</label>
    </ligand>
</feature>
<dbReference type="PANTHER" id="PTHR22748">
    <property type="entry name" value="AP ENDONUCLEASE"/>
    <property type="match status" value="1"/>
</dbReference>
<evidence type="ECO:0000259" key="9">
    <source>
        <dbReference type="Pfam" id="PF03372"/>
    </source>
</evidence>
<keyword evidence="10" id="KW-0540">Nuclease</keyword>
<keyword evidence="6" id="KW-0464">Manganese</keyword>
<comment type="cofactor">
    <cofactor evidence="6 8">
        <name>Mg(2+)</name>
        <dbReference type="ChEBI" id="CHEBI:18420"/>
    </cofactor>
    <cofactor evidence="6 8">
        <name>Mn(2+)</name>
        <dbReference type="ChEBI" id="CHEBI:29035"/>
    </cofactor>
    <text evidence="6 8">Probably binds two magnesium or manganese ions per subunit.</text>
</comment>
<sequence>GAPTQKEMPNRYEYAAAEKDQLKIVSWNICSLNASVKKGMGKYILGEKPDILCLQETKLQTAPATLAAAGLAELDYPYTYFACSTVQKGYAGTAILSRYKPESVAYGLPETDEAQCTEGRTITLEFRHFYLVACYVPNAGSQLVRLDRRQKWDRAMRQYLRRLDANKPVVWCGDLNVCHREMDIARPDNNRRSAGFTDEERQLADADATADPALAPFVDTWRQLHPHNRRYTYFSYRFNCRSKYMGWRLDYFIASRRLLERVLASEIRDEVYGASDHVPIMLLLD</sequence>
<dbReference type="Gene3D" id="3.60.10.10">
    <property type="entry name" value="Endonuclease/exonuclease/phosphatase"/>
    <property type="match status" value="1"/>
</dbReference>
<keyword evidence="10" id="KW-0269">Exonuclease</keyword>
<gene>
    <name evidence="10" type="ORF">SYNPS1DRAFT_5252</name>
</gene>
<evidence type="ECO:0000256" key="8">
    <source>
        <dbReference type="RuleBase" id="RU362131"/>
    </source>
</evidence>
<evidence type="ECO:0000256" key="6">
    <source>
        <dbReference type="PIRSR" id="PIRSR604808-2"/>
    </source>
</evidence>
<feature type="active site" description="Proton donor/acceptor" evidence="5">
    <location>
        <position position="174"/>
    </location>
</feature>
<feature type="binding site" evidence="6">
    <location>
        <position position="174"/>
    </location>
    <ligand>
        <name>Mg(2+)</name>
        <dbReference type="ChEBI" id="CHEBI:18420"/>
        <label>1</label>
    </ligand>
</feature>
<dbReference type="AlphaFoldDB" id="A0A4V1J136"/>
<feature type="non-terminal residue" evidence="10">
    <location>
        <position position="1"/>
    </location>
</feature>
<feature type="active site" evidence="5">
    <location>
        <position position="135"/>
    </location>
</feature>
<feature type="active site" description="Proton acceptor" evidence="5">
    <location>
        <position position="277"/>
    </location>
</feature>
<evidence type="ECO:0000256" key="1">
    <source>
        <dbReference type="ARBA" id="ARBA00007092"/>
    </source>
</evidence>
<dbReference type="GO" id="GO:0046872">
    <property type="term" value="F:metal ion binding"/>
    <property type="evidence" value="ECO:0007669"/>
    <property type="project" value="UniProtKB-KW"/>
</dbReference>
<accession>A0A4V1J136</accession>
<dbReference type="InterPro" id="IPR036691">
    <property type="entry name" value="Endo/exonu/phosph_ase_sf"/>
</dbReference>
<dbReference type="Pfam" id="PF03372">
    <property type="entry name" value="Exo_endo_phos"/>
    <property type="match status" value="1"/>
</dbReference>
<dbReference type="CDD" id="cd09087">
    <property type="entry name" value="Ape1-like_AP-endo"/>
    <property type="match status" value="1"/>
</dbReference>
<dbReference type="InterPro" id="IPR020847">
    <property type="entry name" value="AP_endonuclease_F1_BS"/>
</dbReference>
<dbReference type="Proteomes" id="UP000278143">
    <property type="component" value="Unassembled WGS sequence"/>
</dbReference>
<evidence type="ECO:0000256" key="4">
    <source>
        <dbReference type="ARBA" id="ARBA00022842"/>
    </source>
</evidence>
<keyword evidence="10" id="KW-0255">Endonuclease</keyword>
<dbReference type="GO" id="GO:0005634">
    <property type="term" value="C:nucleus"/>
    <property type="evidence" value="ECO:0007669"/>
    <property type="project" value="TreeGrafter"/>
</dbReference>
<dbReference type="NCBIfam" id="TIGR00195">
    <property type="entry name" value="exoDNase_III"/>
    <property type="match status" value="1"/>
</dbReference>
<evidence type="ECO:0000256" key="7">
    <source>
        <dbReference type="PIRSR" id="PIRSR604808-3"/>
    </source>
</evidence>
<dbReference type="GO" id="GO:0003906">
    <property type="term" value="F:DNA-(apurinic or apyrimidinic site) endonuclease activity"/>
    <property type="evidence" value="ECO:0007669"/>
    <property type="project" value="TreeGrafter"/>
</dbReference>
<feature type="binding site" evidence="6">
    <location>
        <position position="276"/>
    </location>
    <ligand>
        <name>Mg(2+)</name>
        <dbReference type="ChEBI" id="CHEBI:18420"/>
        <label>1</label>
    </ligand>
</feature>
<keyword evidence="8" id="KW-0227">DNA damage</keyword>
<feature type="binding site" evidence="6">
    <location>
        <position position="28"/>
    </location>
    <ligand>
        <name>Mg(2+)</name>
        <dbReference type="ChEBI" id="CHEBI:18420"/>
        <label>1</label>
    </ligand>
</feature>
<keyword evidence="11" id="KW-1185">Reference proteome</keyword>
<evidence type="ECO:0000313" key="10">
    <source>
        <dbReference type="EMBL" id="RKP23689.1"/>
    </source>
</evidence>
<feature type="binding site" evidence="6">
    <location>
        <position position="277"/>
    </location>
    <ligand>
        <name>Mg(2+)</name>
        <dbReference type="ChEBI" id="CHEBI:18420"/>
        <label>1</label>
    </ligand>
</feature>
<evidence type="ECO:0000256" key="2">
    <source>
        <dbReference type="ARBA" id="ARBA00022723"/>
    </source>
</evidence>
<keyword evidence="8" id="KW-0234">DNA repair</keyword>
<feature type="site" description="Important for catalytic activity" evidence="7">
    <location>
        <position position="250"/>
    </location>
</feature>
<feature type="domain" description="Endonuclease/exonuclease/phosphatase" evidence="9">
    <location>
        <begin position="25"/>
        <end position="277"/>
    </location>
</feature>
<dbReference type="GO" id="GO:0008081">
    <property type="term" value="F:phosphoric diester hydrolase activity"/>
    <property type="evidence" value="ECO:0007669"/>
    <property type="project" value="TreeGrafter"/>
</dbReference>
<dbReference type="PANTHER" id="PTHR22748:SF6">
    <property type="entry name" value="DNA-(APURINIC OR APYRIMIDINIC SITE) ENDONUCLEASE"/>
    <property type="match status" value="1"/>
</dbReference>
<evidence type="ECO:0000256" key="5">
    <source>
        <dbReference type="PIRSR" id="PIRSR604808-1"/>
    </source>
</evidence>